<organism evidence="2 3">
    <name type="scientific">Hericium alpestre</name>
    <dbReference type="NCBI Taxonomy" id="135208"/>
    <lineage>
        <taxon>Eukaryota</taxon>
        <taxon>Fungi</taxon>
        <taxon>Dikarya</taxon>
        <taxon>Basidiomycota</taxon>
        <taxon>Agaricomycotina</taxon>
        <taxon>Agaricomycetes</taxon>
        <taxon>Russulales</taxon>
        <taxon>Hericiaceae</taxon>
        <taxon>Hericium</taxon>
    </lineage>
</organism>
<feature type="compositionally biased region" description="Basic and acidic residues" evidence="1">
    <location>
        <begin position="1159"/>
        <end position="1170"/>
    </location>
</feature>
<dbReference type="EMBL" id="SFCI01000272">
    <property type="protein sequence ID" value="TFY80916.1"/>
    <property type="molecule type" value="Genomic_DNA"/>
</dbReference>
<accession>A0A4Z0A1E5</accession>
<evidence type="ECO:0008006" key="4">
    <source>
        <dbReference type="Google" id="ProtNLM"/>
    </source>
</evidence>
<feature type="region of interest" description="Disordered" evidence="1">
    <location>
        <begin position="894"/>
        <end position="932"/>
    </location>
</feature>
<feature type="compositionally biased region" description="Basic residues" evidence="1">
    <location>
        <begin position="1147"/>
        <end position="1158"/>
    </location>
</feature>
<dbReference type="AlphaFoldDB" id="A0A4Z0A1E5"/>
<proteinExistence type="predicted"/>
<feature type="compositionally biased region" description="Polar residues" evidence="1">
    <location>
        <begin position="894"/>
        <end position="910"/>
    </location>
</feature>
<comment type="caution">
    <text evidence="2">The sequence shown here is derived from an EMBL/GenBank/DDBJ whole genome shotgun (WGS) entry which is preliminary data.</text>
</comment>
<reference evidence="2 3" key="1">
    <citation type="submission" date="2019-02" db="EMBL/GenBank/DDBJ databases">
        <title>Genome sequencing of the rare red list fungi Hericium alpestre (H. flagellum).</title>
        <authorList>
            <person name="Buettner E."/>
            <person name="Kellner H."/>
        </authorList>
    </citation>
    <scope>NUCLEOTIDE SEQUENCE [LARGE SCALE GENOMIC DNA]</scope>
    <source>
        <strain evidence="2 3">DSM 108284</strain>
    </source>
</reference>
<keyword evidence="3" id="KW-1185">Reference proteome</keyword>
<name>A0A4Z0A1E5_9AGAM</name>
<feature type="region of interest" description="Disordered" evidence="1">
    <location>
        <begin position="986"/>
        <end position="1088"/>
    </location>
</feature>
<feature type="compositionally biased region" description="Polar residues" evidence="1">
    <location>
        <begin position="949"/>
        <end position="965"/>
    </location>
</feature>
<evidence type="ECO:0000313" key="2">
    <source>
        <dbReference type="EMBL" id="TFY80916.1"/>
    </source>
</evidence>
<feature type="region of interest" description="Disordered" evidence="1">
    <location>
        <begin position="944"/>
        <end position="969"/>
    </location>
</feature>
<dbReference type="SUPFAM" id="SSF48371">
    <property type="entry name" value="ARM repeat"/>
    <property type="match status" value="1"/>
</dbReference>
<sequence>MASPAPSRSHVDTRHAILPVSDLPEDHQHLLEPFETLLYSLDDLTHEKLSLHDLIEAYSIIYLRLRTCADILCGAFSAWCREERRSRVVEQNDSFEPSSADRREVTEEDIQFARDSTDVCHHSLRVVSQILRDETLLSIFGDSIGLLVDTILDILATASLPSFDACKTHALCIWALRTQSLPARVISSRKEQLAIALQCAVKGDIFDRNDELVIDTLQAVNSSLSTHGDVLVISFHGVVSAVLPHLVSQSPVLRHEAASTLSTYCSTLLRHLRHFPEIRTLLSAQVLAFLEIQTGKSNVPPSAERLPEMLKKAMRESKTARLDDGVRNSALLDRMERALRTIKQELHGGLGVALVRTLVGPNSNVRSSDAWGVPQAISIVKDMLQTEDSAVRDDGLATLRKLLGGCHTDRSEGDLSPSWDHDGLLCGALLEGTILRIRKAELSAIVKSLRRDAVEVRQLSFGEISRYWDDLASCWITVVQSHRNASTAGLLDNDTLSVWRALLNQETRMAATDLAAKASSMVIQVLSQGFFQSPGISVDAREKRSLDFIKQHWNIMADVLSKPALQAAAASILLTVLRHSFNLTAGPVKAAWSGLCAELVAVGYPGILKTLAAKKSQGGEAELSKQMWLLIASAWYEANEKASREDLLLFLVMPFDDSSWSLSVDEIDAWNGVLGRSIAGETPAQTILLLEDVSRILLSMSSKIPLSVALKLAIALIRHMDLERATVLPAITLSFIDNVLVSSYSESESTSRQVTLDLFSIAHNQVIVAPDLLLISLLNSLEMSLILWFKDEHHVISEDEYNSMIIPLYRTILVRLEDIKPSLQIIFSLAPLLASAFTRIPPPAHGPLAFKKFFNSIYLTRGLPAKDYPEQLIVCAMTCLHCFGGEMIPGLELESQSQTSPHNVESQVVPDSQLGVDNGPHTENPSKSPLSALLGMYSSQTPVRPEFVQGSSSARVRRPNSTSKLASISASKMSQSSAFLIGHAQSQSLSSAGDRTKTTRQPGRSDASAHRPVDSGTASNDISAPPSHGSTSGLRRKRSSTASTIPPKKRKLTPPEEPVDSHVRSRSAPMTRVSSPVVNAARSRRAQPGRKVFDCVELSPYHMIRKQDAKGKGVDAGISRSRRSSVRASADAPSGSIQRGQDDHRPQRPVHKGKGKQKAAREQSSPREQYDDWETTVDTPQVMKFRKELMREQEIGAILCPGNCAKAKS</sequence>
<dbReference type="InterPro" id="IPR016024">
    <property type="entry name" value="ARM-type_fold"/>
</dbReference>
<protein>
    <recommendedName>
        <fullName evidence="4">Telomere-associated protein Rif1 N-terminal domain-containing protein</fullName>
    </recommendedName>
</protein>
<gene>
    <name evidence="2" type="ORF">EWM64_g3095</name>
</gene>
<feature type="compositionally biased region" description="Polar residues" evidence="1">
    <location>
        <begin position="1016"/>
        <end position="1033"/>
    </location>
</feature>
<dbReference type="OrthoDB" id="3259617at2759"/>
<evidence type="ECO:0000256" key="1">
    <source>
        <dbReference type="SAM" id="MobiDB-lite"/>
    </source>
</evidence>
<feature type="region of interest" description="Disordered" evidence="1">
    <location>
        <begin position="1108"/>
        <end position="1178"/>
    </location>
</feature>
<evidence type="ECO:0000313" key="3">
    <source>
        <dbReference type="Proteomes" id="UP000298061"/>
    </source>
</evidence>
<dbReference type="Proteomes" id="UP000298061">
    <property type="component" value="Unassembled WGS sequence"/>
</dbReference>